<protein>
    <submittedName>
        <fullName evidence="1">Leucine-rich repeat domain-containing protein</fullName>
    </submittedName>
</protein>
<reference evidence="1" key="1">
    <citation type="submission" date="2019-04" db="EMBL/GenBank/DDBJ databases">
        <title>Microbes associate with the intestines of laboratory mice.</title>
        <authorList>
            <person name="Navarre W."/>
            <person name="Wong E."/>
            <person name="Huang K.C."/>
            <person name="Tropini C."/>
            <person name="Ng K."/>
            <person name="Yu B."/>
        </authorList>
    </citation>
    <scope>NUCLEOTIDE SEQUENCE</scope>
    <source>
        <strain evidence="1">NM86_A22</strain>
    </source>
</reference>
<comment type="caution">
    <text evidence="1">The sequence shown here is derived from an EMBL/GenBank/DDBJ whole genome shotgun (WGS) entry which is preliminary data.</text>
</comment>
<name>A0AC61S7U5_9BACT</name>
<evidence type="ECO:0000313" key="1">
    <source>
        <dbReference type="EMBL" id="THG55009.1"/>
    </source>
</evidence>
<accession>A0AC61S7U5</accession>
<evidence type="ECO:0000313" key="2">
    <source>
        <dbReference type="Proteomes" id="UP000305401"/>
    </source>
</evidence>
<dbReference type="EMBL" id="SSTG01000006">
    <property type="protein sequence ID" value="THG55009.1"/>
    <property type="molecule type" value="Genomic_DNA"/>
</dbReference>
<keyword evidence="2" id="KW-1185">Reference proteome</keyword>
<dbReference type="Proteomes" id="UP000305401">
    <property type="component" value="Unassembled WGS sequence"/>
</dbReference>
<gene>
    <name evidence="1" type="ORF">E5990_01245</name>
</gene>
<sequence length="699" mass="75176">MKRLYSLSLAALCVLTSTITAQTTQIAGFPERELELKSVSAEYTEAHNVTNDAVPAAEAAPASLDGKSFVTVYQDSKNKYNGFFTVEQGEGNNIVLKNFAEGYDVNATYDVATGKITIPTNVVIGTHSTYGDITMYALDFAASNYNRNPIVGTVDGDKVVFNYGVYGLVEEGGFIVMGNVTATEANAKITYTMKPQQGDPVTFENPLLITKTSDTAIKVVGLSGILYGAYYEVPFAINASANTATLPLGTVIDNRYSYNRPYYLGGFNPVGQVDDLEMKVITSEATSLLTADKVGYVYANNMQYSGYIFHDVKIDVNFNIFTGEVTGDGDGDEDTDTPTVDGISYQLYRDNATATVTGCLATLTTLDIPSEINVSGNVYKVNAVKTQAFMNNKTITSVSIPASIAIVETDAFRNMSNLKALYIADMAAWCAIEFANGNANPIYNVFPTSTSRWGKVYVKNTALTTLDIPEGVKSIGRAFYGFKSLTSVKLPSTLETIGDQAFANCTSLAEIEIPASVQSMGSVFFSCTGLKKVTFQGGVKEFTGMTFYGCKALESVNLSEGVEKIGKMVFSSCAALTTISIPSTVTMVDMMAFDGCSGLKEIKSYATVPPTAAVMAFDGVDVTIPVYVPANSVDAYKAADEWKNFTNYQALTVSAIDDIEADNNAVVEYYTIQGVRVDNPSNGLYIKKQGNKVSKVVVK</sequence>
<proteinExistence type="predicted"/>
<organism evidence="1 2">
    <name type="scientific">Muribaculum caecicola</name>
    <dbReference type="NCBI Taxonomy" id="3038144"/>
    <lineage>
        <taxon>Bacteria</taxon>
        <taxon>Pseudomonadati</taxon>
        <taxon>Bacteroidota</taxon>
        <taxon>Bacteroidia</taxon>
        <taxon>Bacteroidales</taxon>
        <taxon>Muribaculaceae</taxon>
        <taxon>Muribaculum</taxon>
    </lineage>
</organism>